<keyword evidence="2" id="KW-1185">Reference proteome</keyword>
<dbReference type="GeneID" id="102802645"/>
<evidence type="ECO:0000256" key="1">
    <source>
        <dbReference type="SAM" id="MobiDB-lite"/>
    </source>
</evidence>
<reference evidence="3" key="1">
    <citation type="submission" date="2025-08" db="UniProtKB">
        <authorList>
            <consortium name="RefSeq"/>
        </authorList>
    </citation>
    <scope>IDENTIFICATION</scope>
    <source>
        <tissue evidence="3">Testes</tissue>
    </source>
</reference>
<protein>
    <submittedName>
        <fullName evidence="3">Histone-lysine N-methyltransferase, H3 lysine-79 specific-like</fullName>
    </submittedName>
</protein>
<accession>A0ABM0MVU1</accession>
<proteinExistence type="predicted"/>
<name>A0ABM0MVU1_SACKO</name>
<evidence type="ECO:0000313" key="2">
    <source>
        <dbReference type="Proteomes" id="UP000694865"/>
    </source>
</evidence>
<dbReference type="RefSeq" id="XP_006824132.1">
    <property type="nucleotide sequence ID" value="XM_006824069.1"/>
</dbReference>
<feature type="region of interest" description="Disordered" evidence="1">
    <location>
        <begin position="39"/>
        <end position="78"/>
    </location>
</feature>
<organism evidence="2 3">
    <name type="scientific">Saccoglossus kowalevskii</name>
    <name type="common">Acorn worm</name>
    <dbReference type="NCBI Taxonomy" id="10224"/>
    <lineage>
        <taxon>Eukaryota</taxon>
        <taxon>Metazoa</taxon>
        <taxon>Hemichordata</taxon>
        <taxon>Enteropneusta</taxon>
        <taxon>Harrimaniidae</taxon>
        <taxon>Saccoglossus</taxon>
    </lineage>
</organism>
<evidence type="ECO:0000313" key="3">
    <source>
        <dbReference type="RefSeq" id="XP_006824132.1"/>
    </source>
</evidence>
<sequence>MDIDVGMLKQTGEVLGYEGPALTKFIQEERSRLIIEFKENQQHAREARKAEREEAKAKTQREAEERSEKRKFEEKEREKQFELERIKTEITVRAEGTGGQSQDSYMMGAKLPKLSEISGRGNKSKFVVSKGLIYRLY</sequence>
<gene>
    <name evidence="3" type="primary">LOC102802645</name>
</gene>
<dbReference type="Proteomes" id="UP000694865">
    <property type="component" value="Unplaced"/>
</dbReference>